<organism evidence="1">
    <name type="scientific">Arundo donax</name>
    <name type="common">Giant reed</name>
    <name type="synonym">Donax arundinaceus</name>
    <dbReference type="NCBI Taxonomy" id="35708"/>
    <lineage>
        <taxon>Eukaryota</taxon>
        <taxon>Viridiplantae</taxon>
        <taxon>Streptophyta</taxon>
        <taxon>Embryophyta</taxon>
        <taxon>Tracheophyta</taxon>
        <taxon>Spermatophyta</taxon>
        <taxon>Magnoliopsida</taxon>
        <taxon>Liliopsida</taxon>
        <taxon>Poales</taxon>
        <taxon>Poaceae</taxon>
        <taxon>PACMAD clade</taxon>
        <taxon>Arundinoideae</taxon>
        <taxon>Arundineae</taxon>
        <taxon>Arundo</taxon>
    </lineage>
</organism>
<proteinExistence type="predicted"/>
<evidence type="ECO:0000313" key="1">
    <source>
        <dbReference type="EMBL" id="JAD33444.1"/>
    </source>
</evidence>
<dbReference type="AlphaFoldDB" id="A0A0A8Z219"/>
<dbReference type="EMBL" id="GBRH01264451">
    <property type="protein sequence ID" value="JAD33444.1"/>
    <property type="molecule type" value="Transcribed_RNA"/>
</dbReference>
<sequence>MCFKTRLTNGYGKPLVWFTFQSSEIITAFTKEAMD</sequence>
<protein>
    <submittedName>
        <fullName evidence="1">Uncharacterized protein</fullName>
    </submittedName>
</protein>
<reference evidence="1" key="2">
    <citation type="journal article" date="2015" name="Data Brief">
        <title>Shoot transcriptome of the giant reed, Arundo donax.</title>
        <authorList>
            <person name="Barrero R.A."/>
            <person name="Guerrero F.D."/>
            <person name="Moolhuijzen P."/>
            <person name="Goolsby J.A."/>
            <person name="Tidwell J."/>
            <person name="Bellgard S.E."/>
            <person name="Bellgard M.I."/>
        </authorList>
    </citation>
    <scope>NUCLEOTIDE SEQUENCE</scope>
    <source>
        <tissue evidence="1">Shoot tissue taken approximately 20 cm above the soil surface</tissue>
    </source>
</reference>
<reference evidence="1" key="1">
    <citation type="submission" date="2014-09" db="EMBL/GenBank/DDBJ databases">
        <authorList>
            <person name="Magalhaes I.L.F."/>
            <person name="Oliveira U."/>
            <person name="Santos F.R."/>
            <person name="Vidigal T.H.D.A."/>
            <person name="Brescovit A.D."/>
            <person name="Santos A.J."/>
        </authorList>
    </citation>
    <scope>NUCLEOTIDE SEQUENCE</scope>
    <source>
        <tissue evidence="1">Shoot tissue taken approximately 20 cm above the soil surface</tissue>
    </source>
</reference>
<accession>A0A0A8Z219</accession>
<name>A0A0A8Z219_ARUDO</name>